<dbReference type="Gene3D" id="3.40.50.150">
    <property type="entry name" value="Vaccinia Virus protein VP39"/>
    <property type="match status" value="1"/>
</dbReference>
<dbReference type="GO" id="GO:0008168">
    <property type="term" value="F:methyltransferase activity"/>
    <property type="evidence" value="ECO:0007669"/>
    <property type="project" value="UniProtKB-KW"/>
</dbReference>
<dbReference type="Pfam" id="PF08242">
    <property type="entry name" value="Methyltransf_12"/>
    <property type="match status" value="1"/>
</dbReference>
<comment type="caution">
    <text evidence="3">The sequence shown here is derived from an EMBL/GenBank/DDBJ whole genome shotgun (WGS) entry which is preliminary data.</text>
</comment>
<dbReference type="EMBL" id="JAMFMB010000035">
    <property type="protein sequence ID" value="MCL6285704.1"/>
    <property type="molecule type" value="Genomic_DNA"/>
</dbReference>
<dbReference type="GO" id="GO:0032259">
    <property type="term" value="P:methylation"/>
    <property type="evidence" value="ECO:0007669"/>
    <property type="project" value="UniProtKB-KW"/>
</dbReference>
<dbReference type="Proteomes" id="UP001203880">
    <property type="component" value="Unassembled WGS sequence"/>
</dbReference>
<evidence type="ECO:0000256" key="1">
    <source>
        <dbReference type="ARBA" id="ARBA00022679"/>
    </source>
</evidence>
<proteinExistence type="predicted"/>
<evidence type="ECO:0000313" key="4">
    <source>
        <dbReference type="Proteomes" id="UP001203880"/>
    </source>
</evidence>
<dbReference type="PANTHER" id="PTHR43861">
    <property type="entry name" value="TRANS-ACONITATE 2-METHYLTRANSFERASE-RELATED"/>
    <property type="match status" value="1"/>
</dbReference>
<dbReference type="CDD" id="cd02440">
    <property type="entry name" value="AdoMet_MTases"/>
    <property type="match status" value="1"/>
</dbReference>
<dbReference type="SUPFAM" id="SSF53335">
    <property type="entry name" value="S-adenosyl-L-methionine-dependent methyltransferases"/>
    <property type="match status" value="1"/>
</dbReference>
<reference evidence="3" key="1">
    <citation type="submission" date="2022-05" db="EMBL/GenBank/DDBJ databases">
        <authorList>
            <person name="Park J.-S."/>
        </authorList>
    </citation>
    <scope>NUCLEOTIDE SEQUENCE</scope>
    <source>
        <strain evidence="3">2012CJ41-6</strain>
    </source>
</reference>
<dbReference type="RefSeq" id="WP_249712754.1">
    <property type="nucleotide sequence ID" value="NZ_JAMFMB010000035.1"/>
</dbReference>
<dbReference type="InterPro" id="IPR013217">
    <property type="entry name" value="Methyltransf_12"/>
</dbReference>
<evidence type="ECO:0000313" key="3">
    <source>
        <dbReference type="EMBL" id="MCL6285704.1"/>
    </source>
</evidence>
<sequence length="264" mass="28422">MYEDLLPHDLPTEAERLDRMARAHDPDTFAVIDRLNLPADATCLDIGAGRGSVAIRLAETRPQARVTASDLDLSAVRENDLGNLTLARIDLREDDLGEAIYDLIHCRAVLCFLPTRTDALGHILRALKPGGALVVSEMDFGRIAAGPSRFWAMVWTAYLDFAAAQGWDLQFGSALPRQLSQLGFTEIDARHIQPMLNPAGNTAGAAEAETWSLTLATLAPKLIGGGFMPEAMLTDALDIIRNPGAWVPGPGFMVASARRPSGPA</sequence>
<evidence type="ECO:0000259" key="2">
    <source>
        <dbReference type="Pfam" id="PF08242"/>
    </source>
</evidence>
<gene>
    <name evidence="3" type="ORF">M3P21_19425</name>
</gene>
<keyword evidence="4" id="KW-1185">Reference proteome</keyword>
<protein>
    <submittedName>
        <fullName evidence="3">Class I SAM-dependent methyltransferase</fullName>
    </submittedName>
</protein>
<keyword evidence="1" id="KW-0808">Transferase</keyword>
<organism evidence="3 4">
    <name type="scientific">Ruegeria spongiae</name>
    <dbReference type="NCBI Taxonomy" id="2942209"/>
    <lineage>
        <taxon>Bacteria</taxon>
        <taxon>Pseudomonadati</taxon>
        <taxon>Pseudomonadota</taxon>
        <taxon>Alphaproteobacteria</taxon>
        <taxon>Rhodobacterales</taxon>
        <taxon>Roseobacteraceae</taxon>
        <taxon>Ruegeria</taxon>
    </lineage>
</organism>
<dbReference type="InterPro" id="IPR029063">
    <property type="entry name" value="SAM-dependent_MTases_sf"/>
</dbReference>
<name>A0ABT0Q749_9RHOB</name>
<keyword evidence="3" id="KW-0489">Methyltransferase</keyword>
<dbReference type="PANTHER" id="PTHR43861:SF3">
    <property type="entry name" value="PUTATIVE (AFU_ORTHOLOGUE AFUA_2G14390)-RELATED"/>
    <property type="match status" value="1"/>
</dbReference>
<feature type="domain" description="Methyltransferase type 12" evidence="2">
    <location>
        <begin position="44"/>
        <end position="133"/>
    </location>
</feature>
<accession>A0ABT0Q749</accession>